<keyword evidence="3" id="KW-1185">Reference proteome</keyword>
<gene>
    <name evidence="2" type="ORF">ASPZODRAFT_128301</name>
</gene>
<dbReference type="SUPFAM" id="SSF51658">
    <property type="entry name" value="Xylose isomerase-like"/>
    <property type="match status" value="1"/>
</dbReference>
<dbReference type="Gene3D" id="3.20.20.150">
    <property type="entry name" value="Divalent-metal-dependent TIM barrel enzymes"/>
    <property type="match status" value="1"/>
</dbReference>
<dbReference type="AlphaFoldDB" id="A0A1L9SRC5"/>
<accession>A0A1L9SRC5</accession>
<dbReference type="InterPro" id="IPR036237">
    <property type="entry name" value="Xyl_isomerase-like_sf"/>
</dbReference>
<reference evidence="3" key="1">
    <citation type="journal article" date="2017" name="Genome Biol.">
        <title>Comparative genomics reveals high biological diversity and specific adaptations in the industrially and medically important fungal genus Aspergillus.</title>
        <authorList>
            <person name="de Vries R.P."/>
            <person name="Riley R."/>
            <person name="Wiebenga A."/>
            <person name="Aguilar-Osorio G."/>
            <person name="Amillis S."/>
            <person name="Uchima C.A."/>
            <person name="Anderluh G."/>
            <person name="Asadollahi M."/>
            <person name="Askin M."/>
            <person name="Barry K."/>
            <person name="Battaglia E."/>
            <person name="Bayram O."/>
            <person name="Benocci T."/>
            <person name="Braus-Stromeyer S.A."/>
            <person name="Caldana C."/>
            <person name="Canovas D."/>
            <person name="Cerqueira G.C."/>
            <person name="Chen F."/>
            <person name="Chen W."/>
            <person name="Choi C."/>
            <person name="Clum A."/>
            <person name="Dos Santos R.A."/>
            <person name="Damasio A.R."/>
            <person name="Diallinas G."/>
            <person name="Emri T."/>
            <person name="Fekete E."/>
            <person name="Flipphi M."/>
            <person name="Freyberg S."/>
            <person name="Gallo A."/>
            <person name="Gournas C."/>
            <person name="Habgood R."/>
            <person name="Hainaut M."/>
            <person name="Harispe M.L."/>
            <person name="Henrissat B."/>
            <person name="Hilden K.S."/>
            <person name="Hope R."/>
            <person name="Hossain A."/>
            <person name="Karabika E."/>
            <person name="Karaffa L."/>
            <person name="Karanyi Z."/>
            <person name="Krasevec N."/>
            <person name="Kuo A."/>
            <person name="Kusch H."/>
            <person name="LaButti K."/>
            <person name="Lagendijk E.L."/>
            <person name="Lapidus A."/>
            <person name="Levasseur A."/>
            <person name="Lindquist E."/>
            <person name="Lipzen A."/>
            <person name="Logrieco A.F."/>
            <person name="MacCabe A."/>
            <person name="Maekelae M.R."/>
            <person name="Malavazi I."/>
            <person name="Melin P."/>
            <person name="Meyer V."/>
            <person name="Mielnichuk N."/>
            <person name="Miskei M."/>
            <person name="Molnar A.P."/>
            <person name="Mule G."/>
            <person name="Ngan C.Y."/>
            <person name="Orejas M."/>
            <person name="Orosz E."/>
            <person name="Ouedraogo J.P."/>
            <person name="Overkamp K.M."/>
            <person name="Park H.-S."/>
            <person name="Perrone G."/>
            <person name="Piumi F."/>
            <person name="Punt P.J."/>
            <person name="Ram A.F."/>
            <person name="Ramon A."/>
            <person name="Rauscher S."/>
            <person name="Record E."/>
            <person name="Riano-Pachon D.M."/>
            <person name="Robert V."/>
            <person name="Roehrig J."/>
            <person name="Ruller R."/>
            <person name="Salamov A."/>
            <person name="Salih N.S."/>
            <person name="Samson R.A."/>
            <person name="Sandor E."/>
            <person name="Sanguinetti M."/>
            <person name="Schuetze T."/>
            <person name="Sepcic K."/>
            <person name="Shelest E."/>
            <person name="Sherlock G."/>
            <person name="Sophianopoulou V."/>
            <person name="Squina F.M."/>
            <person name="Sun H."/>
            <person name="Susca A."/>
            <person name="Todd R.B."/>
            <person name="Tsang A."/>
            <person name="Unkles S.E."/>
            <person name="van de Wiele N."/>
            <person name="van Rossen-Uffink D."/>
            <person name="Oliveira J.V."/>
            <person name="Vesth T.C."/>
            <person name="Visser J."/>
            <person name="Yu J.-H."/>
            <person name="Zhou M."/>
            <person name="Andersen M.R."/>
            <person name="Archer D.B."/>
            <person name="Baker S.E."/>
            <person name="Benoit I."/>
            <person name="Brakhage A.A."/>
            <person name="Braus G.H."/>
            <person name="Fischer R."/>
            <person name="Frisvad J.C."/>
            <person name="Goldman G.H."/>
            <person name="Houbraken J."/>
            <person name="Oakley B."/>
            <person name="Pocsi I."/>
            <person name="Scazzocchio C."/>
            <person name="Seiboth B."/>
            <person name="vanKuyk P.A."/>
            <person name="Wortman J."/>
            <person name="Dyer P.S."/>
            <person name="Grigoriev I.V."/>
        </authorList>
    </citation>
    <scope>NUCLEOTIDE SEQUENCE [LARGE SCALE GENOMIC DNA]</scope>
    <source>
        <strain evidence="3">CBS 506.65</strain>
    </source>
</reference>
<feature type="domain" description="Xylose isomerase-like TIM barrel" evidence="1">
    <location>
        <begin position="24"/>
        <end position="317"/>
    </location>
</feature>
<dbReference type="GeneID" id="34608451"/>
<dbReference type="PANTHER" id="PTHR12110:SF21">
    <property type="entry name" value="XYLOSE ISOMERASE-LIKE TIM BARREL DOMAIN-CONTAINING PROTEIN"/>
    <property type="match status" value="1"/>
</dbReference>
<dbReference type="STRING" id="1073090.A0A1L9SRC5"/>
<name>A0A1L9SRC5_9EURO</name>
<dbReference type="VEuPathDB" id="FungiDB:ASPZODRAFT_128301"/>
<protein>
    <recommendedName>
        <fullName evidence="1">Xylose isomerase-like TIM barrel domain-containing protein</fullName>
    </recommendedName>
</protein>
<dbReference type="OrthoDB" id="5360893at2759"/>
<sequence length="346" mass="38878">MNRPGIASMSLSRPGLHSLLDKLRIASQAGFQGIELFIDDLDHLAETECKSDLEAAAQKVRSLCDSLGLTIICLQPFGFYEGLVDRAEHDRLVNEKLPLWFRLAHILQTDMIQVPANFLGPDPETGLPRTSGDLDLIVSDLQELADRGRAQNPPFRFVYEALCWSNHINTWEASWEVVRRVDRPNFGLCLDTFNIAGRVYADPARADGKTPNAEEDIKASIARLTAQNVDLAKVFYIQIVDGERLAAPLDESHPFHVAGQPVRMNWSRNARLFAFEQDRGGYLPVLDIAQAIFESLGFRGWVSLELFSRTLADPSPQTPVVHAQRGFESWKKLVKALQLEEPQHRL</sequence>
<evidence type="ECO:0000313" key="3">
    <source>
        <dbReference type="Proteomes" id="UP000184188"/>
    </source>
</evidence>
<evidence type="ECO:0000313" key="2">
    <source>
        <dbReference type="EMBL" id="OJJ49772.1"/>
    </source>
</evidence>
<dbReference type="RefSeq" id="XP_022584282.1">
    <property type="nucleotide sequence ID" value="XM_022721986.1"/>
</dbReference>
<dbReference type="InterPro" id="IPR050312">
    <property type="entry name" value="IolE/XylAMocC-like"/>
</dbReference>
<dbReference type="Proteomes" id="UP000184188">
    <property type="component" value="Unassembled WGS sequence"/>
</dbReference>
<dbReference type="EMBL" id="KV878337">
    <property type="protein sequence ID" value="OJJ49772.1"/>
    <property type="molecule type" value="Genomic_DNA"/>
</dbReference>
<dbReference type="PANTHER" id="PTHR12110">
    <property type="entry name" value="HYDROXYPYRUVATE ISOMERASE"/>
    <property type="match status" value="1"/>
</dbReference>
<dbReference type="InterPro" id="IPR013022">
    <property type="entry name" value="Xyl_isomerase-like_TIM-brl"/>
</dbReference>
<proteinExistence type="predicted"/>
<evidence type="ECO:0000259" key="1">
    <source>
        <dbReference type="Pfam" id="PF01261"/>
    </source>
</evidence>
<dbReference type="Pfam" id="PF01261">
    <property type="entry name" value="AP_endonuc_2"/>
    <property type="match status" value="1"/>
</dbReference>
<organism evidence="2 3">
    <name type="scientific">Penicilliopsis zonata CBS 506.65</name>
    <dbReference type="NCBI Taxonomy" id="1073090"/>
    <lineage>
        <taxon>Eukaryota</taxon>
        <taxon>Fungi</taxon>
        <taxon>Dikarya</taxon>
        <taxon>Ascomycota</taxon>
        <taxon>Pezizomycotina</taxon>
        <taxon>Eurotiomycetes</taxon>
        <taxon>Eurotiomycetidae</taxon>
        <taxon>Eurotiales</taxon>
        <taxon>Aspergillaceae</taxon>
        <taxon>Penicilliopsis</taxon>
    </lineage>
</organism>